<reference evidence="4" key="1">
    <citation type="submission" date="2023-02" db="EMBL/GenBank/DDBJ databases">
        <title>Genome of toxic invasive species Heracleum sosnowskyi carries increased number of genes despite the absence of recent whole-genome duplications.</title>
        <authorList>
            <person name="Schelkunov M."/>
            <person name="Shtratnikova V."/>
            <person name="Makarenko M."/>
            <person name="Klepikova A."/>
            <person name="Omelchenko D."/>
            <person name="Novikova G."/>
            <person name="Obukhova E."/>
            <person name="Bogdanov V."/>
            <person name="Penin A."/>
            <person name="Logacheva M."/>
        </authorList>
    </citation>
    <scope>NUCLEOTIDE SEQUENCE</scope>
    <source>
        <strain evidence="4">Hsosn_3</strain>
        <tissue evidence="4">Leaf</tissue>
    </source>
</reference>
<dbReference type="InterPro" id="IPR012677">
    <property type="entry name" value="Nucleotide-bd_a/b_plait_sf"/>
</dbReference>
<dbReference type="AlphaFoldDB" id="A0AAD8IRJ7"/>
<protein>
    <submittedName>
        <fullName evidence="4">Uncharacterized protein</fullName>
    </submittedName>
</protein>
<reference evidence="4" key="2">
    <citation type="submission" date="2023-05" db="EMBL/GenBank/DDBJ databases">
        <authorList>
            <person name="Schelkunov M.I."/>
        </authorList>
    </citation>
    <scope>NUCLEOTIDE SEQUENCE</scope>
    <source>
        <strain evidence="4">Hsosn_3</strain>
        <tissue evidence="4">Leaf</tissue>
    </source>
</reference>
<dbReference type="GO" id="GO:0003723">
    <property type="term" value="F:RNA binding"/>
    <property type="evidence" value="ECO:0007669"/>
    <property type="project" value="UniProtKB-KW"/>
</dbReference>
<keyword evidence="3" id="KW-0508">mRNA splicing</keyword>
<keyword evidence="1" id="KW-0507">mRNA processing</keyword>
<keyword evidence="5" id="KW-1185">Reference proteome</keyword>
<dbReference type="PANTHER" id="PTHR23139">
    <property type="entry name" value="RNA-BINDING PROTEIN"/>
    <property type="match status" value="1"/>
</dbReference>
<evidence type="ECO:0000256" key="1">
    <source>
        <dbReference type="ARBA" id="ARBA00022664"/>
    </source>
</evidence>
<dbReference type="GO" id="GO:0006397">
    <property type="term" value="P:mRNA processing"/>
    <property type="evidence" value="ECO:0007669"/>
    <property type="project" value="UniProtKB-KW"/>
</dbReference>
<name>A0AAD8IRJ7_9APIA</name>
<keyword evidence="2" id="KW-0694">RNA-binding</keyword>
<accession>A0AAD8IRJ7</accession>
<sequence>MKKASLCLRKWQINLERLDRLTWQTFLQDMVRKWLLEIGGEAEESRHEKSSFGATESVATFFSHVMSAIGGNIAGPGGVVVNVYINHEKKFAFGEMGSAEEASNALALDGIIFEYFNN</sequence>
<dbReference type="Proteomes" id="UP001237642">
    <property type="component" value="Unassembled WGS sequence"/>
</dbReference>
<evidence type="ECO:0000313" key="4">
    <source>
        <dbReference type="EMBL" id="KAK1388735.1"/>
    </source>
</evidence>
<evidence type="ECO:0000256" key="2">
    <source>
        <dbReference type="ARBA" id="ARBA00022884"/>
    </source>
</evidence>
<comment type="caution">
    <text evidence="4">The sequence shown here is derived from an EMBL/GenBank/DDBJ whole genome shotgun (WGS) entry which is preliminary data.</text>
</comment>
<proteinExistence type="predicted"/>
<evidence type="ECO:0000256" key="3">
    <source>
        <dbReference type="ARBA" id="ARBA00023187"/>
    </source>
</evidence>
<evidence type="ECO:0000313" key="5">
    <source>
        <dbReference type="Proteomes" id="UP001237642"/>
    </source>
</evidence>
<organism evidence="4 5">
    <name type="scientific">Heracleum sosnowskyi</name>
    <dbReference type="NCBI Taxonomy" id="360622"/>
    <lineage>
        <taxon>Eukaryota</taxon>
        <taxon>Viridiplantae</taxon>
        <taxon>Streptophyta</taxon>
        <taxon>Embryophyta</taxon>
        <taxon>Tracheophyta</taxon>
        <taxon>Spermatophyta</taxon>
        <taxon>Magnoliopsida</taxon>
        <taxon>eudicotyledons</taxon>
        <taxon>Gunneridae</taxon>
        <taxon>Pentapetalae</taxon>
        <taxon>asterids</taxon>
        <taxon>campanulids</taxon>
        <taxon>Apiales</taxon>
        <taxon>Apiaceae</taxon>
        <taxon>Apioideae</taxon>
        <taxon>apioid superclade</taxon>
        <taxon>Tordylieae</taxon>
        <taxon>Tordyliinae</taxon>
        <taxon>Heracleum</taxon>
    </lineage>
</organism>
<gene>
    <name evidence="4" type="ORF">POM88_016913</name>
</gene>
<dbReference type="Gene3D" id="3.30.70.330">
    <property type="match status" value="1"/>
</dbReference>
<dbReference type="GO" id="GO:0008380">
    <property type="term" value="P:RNA splicing"/>
    <property type="evidence" value="ECO:0007669"/>
    <property type="project" value="UniProtKB-KW"/>
</dbReference>
<dbReference type="EMBL" id="JAUIZM010000004">
    <property type="protein sequence ID" value="KAK1388735.1"/>
    <property type="molecule type" value="Genomic_DNA"/>
</dbReference>